<sequence>MRQTQCFCEECLLPIHHRVQEEQDLPIHHRKHFPKHHVTKNQAAKMHVRENLQTLPTHQVRTTLPSQLQLERPVLKPVFNCELLSHLADC</sequence>
<dbReference type="Proteomes" id="UP001331515">
    <property type="component" value="Unassembled WGS sequence"/>
</dbReference>
<protein>
    <submittedName>
        <fullName evidence="1">Uncharacterized protein</fullName>
    </submittedName>
</protein>
<comment type="caution">
    <text evidence="1">The sequence shown here is derived from an EMBL/GenBank/DDBJ whole genome shotgun (WGS) entry which is preliminary data.</text>
</comment>
<gene>
    <name evidence="1" type="ORF">CgunFtcFv8_016873</name>
</gene>
<keyword evidence="2" id="KW-1185">Reference proteome</keyword>
<dbReference type="AlphaFoldDB" id="A0AAN8CUV8"/>
<evidence type="ECO:0000313" key="2">
    <source>
        <dbReference type="Proteomes" id="UP001331515"/>
    </source>
</evidence>
<organism evidence="1 2">
    <name type="scientific">Champsocephalus gunnari</name>
    <name type="common">Mackerel icefish</name>
    <dbReference type="NCBI Taxonomy" id="52237"/>
    <lineage>
        <taxon>Eukaryota</taxon>
        <taxon>Metazoa</taxon>
        <taxon>Chordata</taxon>
        <taxon>Craniata</taxon>
        <taxon>Vertebrata</taxon>
        <taxon>Euteleostomi</taxon>
        <taxon>Actinopterygii</taxon>
        <taxon>Neopterygii</taxon>
        <taxon>Teleostei</taxon>
        <taxon>Neoteleostei</taxon>
        <taxon>Acanthomorphata</taxon>
        <taxon>Eupercaria</taxon>
        <taxon>Perciformes</taxon>
        <taxon>Notothenioidei</taxon>
        <taxon>Channichthyidae</taxon>
        <taxon>Champsocephalus</taxon>
    </lineage>
</organism>
<name>A0AAN8CUV8_CHAGU</name>
<evidence type="ECO:0000313" key="1">
    <source>
        <dbReference type="EMBL" id="KAK5908850.1"/>
    </source>
</evidence>
<reference evidence="1 2" key="1">
    <citation type="journal article" date="2023" name="Mol. Biol. Evol.">
        <title>Genomics of Secondarily Temperate Adaptation in the Only Non-Antarctic Icefish.</title>
        <authorList>
            <person name="Rivera-Colon A.G."/>
            <person name="Rayamajhi N."/>
            <person name="Minhas B.F."/>
            <person name="Madrigal G."/>
            <person name="Bilyk K.T."/>
            <person name="Yoon V."/>
            <person name="Hune M."/>
            <person name="Gregory S."/>
            <person name="Cheng C.H.C."/>
            <person name="Catchen J.M."/>
        </authorList>
    </citation>
    <scope>NUCLEOTIDE SEQUENCE [LARGE SCALE GENOMIC DNA]</scope>
    <source>
        <tissue evidence="1">White muscle</tissue>
    </source>
</reference>
<dbReference type="EMBL" id="JAURVH010001529">
    <property type="protein sequence ID" value="KAK5908850.1"/>
    <property type="molecule type" value="Genomic_DNA"/>
</dbReference>
<proteinExistence type="predicted"/>
<accession>A0AAN8CUV8</accession>